<feature type="non-terminal residue" evidence="1">
    <location>
        <position position="171"/>
    </location>
</feature>
<dbReference type="AlphaFoldDB" id="A0A2M8KRN9"/>
<accession>A0A2M8KRN9</accession>
<dbReference type="EMBL" id="PFED01000173">
    <property type="protein sequence ID" value="PJE62576.1"/>
    <property type="molecule type" value="Genomic_DNA"/>
</dbReference>
<evidence type="ECO:0000313" key="1">
    <source>
        <dbReference type="EMBL" id="PJE62576.1"/>
    </source>
</evidence>
<sequence>MNNLEAISLYRLSREFLSTGSENIPMVKSKYTYEIVPGDPFDTDPLLNVEGPVVPVRIFRDNMWRGDYVTKELRDFPEYPESSPEEIIIKHRMLKMLGVPVYRNMWHDGNRMLVMTDVRKGGIYKVVSKHDPLRVYTSEQLNLARSLFSDIAIRAYAGGSGVFLYHDAYAL</sequence>
<organism evidence="1 2">
    <name type="scientific">Candidatus Roizmanbacteria bacterium CG10_big_fil_rev_8_21_14_0_10_39_6</name>
    <dbReference type="NCBI Taxonomy" id="1974853"/>
    <lineage>
        <taxon>Bacteria</taxon>
        <taxon>Candidatus Roizmaniibacteriota</taxon>
    </lineage>
</organism>
<protein>
    <submittedName>
        <fullName evidence="1">Uncharacterized protein</fullName>
    </submittedName>
</protein>
<name>A0A2M8KRN9_9BACT</name>
<proteinExistence type="predicted"/>
<dbReference type="Proteomes" id="UP000229554">
    <property type="component" value="Unassembled WGS sequence"/>
</dbReference>
<evidence type="ECO:0000313" key="2">
    <source>
        <dbReference type="Proteomes" id="UP000229554"/>
    </source>
</evidence>
<gene>
    <name evidence="1" type="ORF">COU88_04265</name>
</gene>
<reference evidence="2" key="1">
    <citation type="submission" date="2017-09" db="EMBL/GenBank/DDBJ databases">
        <title>Depth-based differentiation of microbial function through sediment-hosted aquifers and enrichment of novel symbionts in the deep terrestrial subsurface.</title>
        <authorList>
            <person name="Probst A.J."/>
            <person name="Ladd B."/>
            <person name="Jarett J.K."/>
            <person name="Geller-Mcgrath D.E."/>
            <person name="Sieber C.M.K."/>
            <person name="Emerson J.B."/>
            <person name="Anantharaman K."/>
            <person name="Thomas B.C."/>
            <person name="Malmstrom R."/>
            <person name="Stieglmeier M."/>
            <person name="Klingl A."/>
            <person name="Woyke T."/>
            <person name="Ryan C.M."/>
            <person name="Banfield J.F."/>
        </authorList>
    </citation>
    <scope>NUCLEOTIDE SEQUENCE [LARGE SCALE GENOMIC DNA]</scope>
</reference>
<comment type="caution">
    <text evidence="1">The sequence shown here is derived from an EMBL/GenBank/DDBJ whole genome shotgun (WGS) entry which is preliminary data.</text>
</comment>